<protein>
    <submittedName>
        <fullName evidence="2">Uncharacterized protein</fullName>
    </submittedName>
</protein>
<evidence type="ECO:0000313" key="2">
    <source>
        <dbReference type="EMBL" id="QFZ72036.1"/>
    </source>
</evidence>
<gene>
    <name evidence="2" type="ORF">GFH48_00995</name>
</gene>
<reference evidence="2 3" key="1">
    <citation type="submission" date="2019-10" db="EMBL/GenBank/DDBJ databases">
        <title>A novel species.</title>
        <authorList>
            <person name="Gao J."/>
        </authorList>
    </citation>
    <scope>NUCLEOTIDE SEQUENCE [LARGE SCALE GENOMIC DNA]</scope>
    <source>
        <strain evidence="2 3">QMT-28</strain>
    </source>
</reference>
<evidence type="ECO:0000313" key="3">
    <source>
        <dbReference type="Proteomes" id="UP000326179"/>
    </source>
</evidence>
<dbReference type="EMBL" id="CP045643">
    <property type="protein sequence ID" value="QFZ72036.1"/>
    <property type="molecule type" value="Genomic_DNA"/>
</dbReference>
<proteinExistence type="predicted"/>
<dbReference type="Proteomes" id="UP000326179">
    <property type="component" value="Chromosome"/>
</dbReference>
<keyword evidence="3" id="KW-1185">Reference proteome</keyword>
<evidence type="ECO:0000256" key="1">
    <source>
        <dbReference type="SAM" id="MobiDB-lite"/>
    </source>
</evidence>
<organism evidence="2 3">
    <name type="scientific">Streptomyces fagopyri</name>
    <dbReference type="NCBI Taxonomy" id="2662397"/>
    <lineage>
        <taxon>Bacteria</taxon>
        <taxon>Bacillati</taxon>
        <taxon>Actinomycetota</taxon>
        <taxon>Actinomycetes</taxon>
        <taxon>Kitasatosporales</taxon>
        <taxon>Streptomycetaceae</taxon>
        <taxon>Streptomyces</taxon>
    </lineage>
</organism>
<feature type="compositionally biased region" description="Basic and acidic residues" evidence="1">
    <location>
        <begin position="1"/>
        <end position="56"/>
    </location>
</feature>
<feature type="region of interest" description="Disordered" evidence="1">
    <location>
        <begin position="1"/>
        <end position="65"/>
    </location>
</feature>
<dbReference type="RefSeq" id="WP_153286404.1">
    <property type="nucleotide sequence ID" value="NZ_CP045643.1"/>
</dbReference>
<dbReference type="AlphaFoldDB" id="A0A5Q0L5N5"/>
<dbReference type="KEGG" id="sfy:GFH48_00995"/>
<name>A0A5Q0L5N5_9ACTN</name>
<accession>A0A5Q0L5N5</accession>
<sequence>MAEHKSDRSRADKKNLADRTPEEQRGAESREGRTAQEDGTAHRLAGKEAHEVDHKGSTSSQPKRH</sequence>